<dbReference type="OMA" id="TTIRCHY"/>
<feature type="domain" description="PPIase FKBP-type" evidence="9">
    <location>
        <begin position="94"/>
        <end position="187"/>
    </location>
</feature>
<keyword evidence="6" id="KW-1015">Disulfide bond</keyword>
<dbReference type="InterPro" id="IPR046357">
    <property type="entry name" value="PPIase_dom_sf"/>
</dbReference>
<evidence type="ECO:0000256" key="5">
    <source>
        <dbReference type="ARBA" id="ARBA00023110"/>
    </source>
</evidence>
<dbReference type="GO" id="GO:0005737">
    <property type="term" value="C:cytoplasm"/>
    <property type="evidence" value="ECO:0007669"/>
    <property type="project" value="UniProtKB-SubCell"/>
</dbReference>
<dbReference type="PANTHER" id="PTHR10516">
    <property type="entry name" value="PEPTIDYL-PROLYL CIS-TRANS ISOMERASE"/>
    <property type="match status" value="1"/>
</dbReference>
<dbReference type="PANTHER" id="PTHR10516:SF443">
    <property type="entry name" value="FK506-BINDING PROTEIN 59-RELATED"/>
    <property type="match status" value="1"/>
</dbReference>
<evidence type="ECO:0000313" key="10">
    <source>
        <dbReference type="EMBL" id="GAQ88332.1"/>
    </source>
</evidence>
<protein>
    <recommendedName>
        <fullName evidence="8">peptidylprolyl isomerase</fullName>
        <ecNumber evidence="8">5.2.1.8</ecNumber>
    </recommendedName>
</protein>
<name>A0A1Y1IEE0_KLENI</name>
<keyword evidence="4" id="KW-0963">Cytoplasm</keyword>
<dbReference type="Pfam" id="PF00254">
    <property type="entry name" value="FKBP_C"/>
    <property type="match status" value="1"/>
</dbReference>
<keyword evidence="5 8" id="KW-0697">Rotamase</keyword>
<evidence type="ECO:0000256" key="2">
    <source>
        <dbReference type="ARBA" id="ARBA00004496"/>
    </source>
</evidence>
<reference evidence="10 11" key="1">
    <citation type="journal article" date="2014" name="Nat. Commun.">
        <title>Klebsormidium flaccidum genome reveals primary factors for plant terrestrial adaptation.</title>
        <authorList>
            <person name="Hori K."/>
            <person name="Maruyama F."/>
            <person name="Fujisawa T."/>
            <person name="Togashi T."/>
            <person name="Yamamoto N."/>
            <person name="Seo M."/>
            <person name="Sato S."/>
            <person name="Yamada T."/>
            <person name="Mori H."/>
            <person name="Tajima N."/>
            <person name="Moriyama T."/>
            <person name="Ikeuchi M."/>
            <person name="Watanabe M."/>
            <person name="Wada H."/>
            <person name="Kobayashi K."/>
            <person name="Saito M."/>
            <person name="Masuda T."/>
            <person name="Sasaki-Sekimoto Y."/>
            <person name="Mashiguchi K."/>
            <person name="Awai K."/>
            <person name="Shimojima M."/>
            <person name="Masuda S."/>
            <person name="Iwai M."/>
            <person name="Nobusawa T."/>
            <person name="Narise T."/>
            <person name="Kondo S."/>
            <person name="Saito H."/>
            <person name="Sato R."/>
            <person name="Murakawa M."/>
            <person name="Ihara Y."/>
            <person name="Oshima-Yamada Y."/>
            <person name="Ohtaka K."/>
            <person name="Satoh M."/>
            <person name="Sonobe K."/>
            <person name="Ishii M."/>
            <person name="Ohtani R."/>
            <person name="Kanamori-Sato M."/>
            <person name="Honoki R."/>
            <person name="Miyazaki D."/>
            <person name="Mochizuki H."/>
            <person name="Umetsu J."/>
            <person name="Higashi K."/>
            <person name="Shibata D."/>
            <person name="Kamiya Y."/>
            <person name="Sato N."/>
            <person name="Nakamura Y."/>
            <person name="Tabata S."/>
            <person name="Ida S."/>
            <person name="Kurokawa K."/>
            <person name="Ohta H."/>
        </authorList>
    </citation>
    <scope>NUCLEOTIDE SEQUENCE [LARGE SCALE GENOMIC DNA]</scope>
    <source>
        <strain evidence="10 11">NIES-2285</strain>
    </source>
</reference>
<evidence type="ECO:0000256" key="7">
    <source>
        <dbReference type="ARBA" id="ARBA00023235"/>
    </source>
</evidence>
<proteinExistence type="inferred from homology"/>
<dbReference type="EC" id="5.2.1.8" evidence="8"/>
<evidence type="ECO:0000313" key="11">
    <source>
        <dbReference type="Proteomes" id="UP000054558"/>
    </source>
</evidence>
<gene>
    <name evidence="10" type="ORF">KFL_004190030</name>
</gene>
<evidence type="ECO:0000256" key="4">
    <source>
        <dbReference type="ARBA" id="ARBA00022490"/>
    </source>
</evidence>
<keyword evidence="11" id="KW-1185">Reference proteome</keyword>
<dbReference type="InterPro" id="IPR050689">
    <property type="entry name" value="FKBP-type_PPIase"/>
</dbReference>
<dbReference type="FunFam" id="3.10.50.40:FF:000031">
    <property type="entry name" value="Peptidylprolyl isomerase"/>
    <property type="match status" value="1"/>
</dbReference>
<comment type="similarity">
    <text evidence="3">Belongs to the FKBP-type PPIase family.</text>
</comment>
<dbReference type="Proteomes" id="UP000054558">
    <property type="component" value="Unassembled WGS sequence"/>
</dbReference>
<sequence length="187" mass="20088">MQAISSPAALTVGRAAALFAAGRSSQNLQVRRSTTGCNLLRKGGNLHRQLGETSFSGEPCTYLVSSRGLSGGRVSMGIEKEQVKAGSGPKPQKGQTVTVHCTGYGKDRDLSKKFWSTKDPGQEPFTFRVGLGQVIKGWDEGVLNMQRGEVSRLTCSPDYAYGAGGFPAWGIQPNSTLLFEIEVLEFK</sequence>
<dbReference type="EMBL" id="DF237368">
    <property type="protein sequence ID" value="GAQ88332.1"/>
    <property type="molecule type" value="Genomic_DNA"/>
</dbReference>
<comment type="catalytic activity">
    <reaction evidence="1 8">
        <text>[protein]-peptidylproline (omega=180) = [protein]-peptidylproline (omega=0)</text>
        <dbReference type="Rhea" id="RHEA:16237"/>
        <dbReference type="Rhea" id="RHEA-COMP:10747"/>
        <dbReference type="Rhea" id="RHEA-COMP:10748"/>
        <dbReference type="ChEBI" id="CHEBI:83833"/>
        <dbReference type="ChEBI" id="CHEBI:83834"/>
        <dbReference type="EC" id="5.2.1.8"/>
    </reaction>
</comment>
<comment type="subcellular location">
    <subcellularLocation>
        <location evidence="2">Cytoplasm</location>
    </subcellularLocation>
</comment>
<dbReference type="SUPFAM" id="SSF54534">
    <property type="entry name" value="FKBP-like"/>
    <property type="match status" value="1"/>
</dbReference>
<evidence type="ECO:0000259" key="9">
    <source>
        <dbReference type="PROSITE" id="PS50059"/>
    </source>
</evidence>
<evidence type="ECO:0000256" key="3">
    <source>
        <dbReference type="ARBA" id="ARBA00006577"/>
    </source>
</evidence>
<dbReference type="AlphaFoldDB" id="A0A1Y1IEE0"/>
<dbReference type="InterPro" id="IPR001179">
    <property type="entry name" value="PPIase_FKBP_dom"/>
</dbReference>
<keyword evidence="7 8" id="KW-0413">Isomerase</keyword>
<evidence type="ECO:0000256" key="8">
    <source>
        <dbReference type="PROSITE-ProRule" id="PRU00277"/>
    </source>
</evidence>
<evidence type="ECO:0000256" key="1">
    <source>
        <dbReference type="ARBA" id="ARBA00000971"/>
    </source>
</evidence>
<dbReference type="STRING" id="105231.A0A1Y1IEE0"/>
<accession>A0A1Y1IEE0</accession>
<dbReference type="Gene3D" id="3.10.50.40">
    <property type="match status" value="1"/>
</dbReference>
<dbReference type="GO" id="GO:0003755">
    <property type="term" value="F:peptidyl-prolyl cis-trans isomerase activity"/>
    <property type="evidence" value="ECO:0000318"/>
    <property type="project" value="GO_Central"/>
</dbReference>
<dbReference type="PROSITE" id="PS50059">
    <property type="entry name" value="FKBP_PPIASE"/>
    <property type="match status" value="1"/>
</dbReference>
<evidence type="ECO:0000256" key="6">
    <source>
        <dbReference type="ARBA" id="ARBA00023157"/>
    </source>
</evidence>
<organism evidence="10 11">
    <name type="scientific">Klebsormidium nitens</name>
    <name type="common">Green alga</name>
    <name type="synonym">Ulothrix nitens</name>
    <dbReference type="NCBI Taxonomy" id="105231"/>
    <lineage>
        <taxon>Eukaryota</taxon>
        <taxon>Viridiplantae</taxon>
        <taxon>Streptophyta</taxon>
        <taxon>Klebsormidiophyceae</taxon>
        <taxon>Klebsormidiales</taxon>
        <taxon>Klebsormidiaceae</taxon>
        <taxon>Klebsormidium</taxon>
    </lineage>
</organism>
<dbReference type="OrthoDB" id="1902587at2759"/>